<name>A0A125MFU8_BACSE</name>
<dbReference type="EMBL" id="WCLE01000005">
    <property type="protein sequence ID" value="KAB5315728.1"/>
    <property type="molecule type" value="Genomic_DNA"/>
</dbReference>
<dbReference type="EMBL" id="LRGC01000006">
    <property type="protein sequence ID" value="KWR55154.1"/>
    <property type="molecule type" value="Genomic_DNA"/>
</dbReference>
<protein>
    <submittedName>
        <fullName evidence="2">Uncharacterized protein</fullName>
    </submittedName>
</protein>
<comment type="caution">
    <text evidence="2">The sequence shown here is derived from an EMBL/GenBank/DDBJ whole genome shotgun (WGS) entry which is preliminary data.</text>
</comment>
<reference evidence="2 3" key="1">
    <citation type="journal article" date="2016" name="BMC Genomics">
        <title>Type VI secretion systems of human gut Bacteroidales segregate into three genetic architectures, two of which are contained on mobile genetic elements.</title>
        <authorList>
            <person name="Coyne M.J."/>
            <person name="Roelofs K.G."/>
            <person name="Comstock L.E."/>
        </authorList>
    </citation>
    <scope>NUCLEOTIDE SEQUENCE [LARGE SCALE GENOMIC DNA]</scope>
    <source>
        <strain evidence="2 3">CL09T03C01</strain>
    </source>
</reference>
<dbReference type="AlphaFoldDB" id="A0A125MFU8"/>
<evidence type="ECO:0000313" key="3">
    <source>
        <dbReference type="Proteomes" id="UP000056419"/>
    </source>
</evidence>
<evidence type="ECO:0000313" key="4">
    <source>
        <dbReference type="Proteomes" id="UP000467334"/>
    </source>
</evidence>
<accession>A0A125MFU8</accession>
<organism evidence="2 3">
    <name type="scientific">Bacteroides stercoris</name>
    <dbReference type="NCBI Taxonomy" id="46506"/>
    <lineage>
        <taxon>Bacteria</taxon>
        <taxon>Pseudomonadati</taxon>
        <taxon>Bacteroidota</taxon>
        <taxon>Bacteroidia</taxon>
        <taxon>Bacteroidales</taxon>
        <taxon>Bacteroidaceae</taxon>
        <taxon>Bacteroides</taxon>
    </lineage>
</organism>
<evidence type="ECO:0000313" key="1">
    <source>
        <dbReference type="EMBL" id="KAB5315728.1"/>
    </source>
</evidence>
<dbReference type="PATRIC" id="fig|46506.5.peg.1705"/>
<evidence type="ECO:0000313" key="2">
    <source>
        <dbReference type="EMBL" id="KWR55154.1"/>
    </source>
</evidence>
<reference evidence="2" key="2">
    <citation type="submission" date="2016-01" db="EMBL/GenBank/DDBJ databases">
        <authorList>
            <person name="McClelland M."/>
            <person name="Jain A."/>
            <person name="Saraogi P."/>
            <person name="Mendelson R."/>
            <person name="Westerman R."/>
            <person name="SanMiguel P."/>
            <person name="Csonka L."/>
        </authorList>
    </citation>
    <scope>NUCLEOTIDE SEQUENCE</scope>
    <source>
        <strain evidence="2">CL09T03C01</strain>
    </source>
</reference>
<keyword evidence="3" id="KW-1185">Reference proteome</keyword>
<dbReference type="Proteomes" id="UP000467334">
    <property type="component" value="Unassembled WGS sequence"/>
</dbReference>
<dbReference type="Proteomes" id="UP000056419">
    <property type="component" value="Unassembled WGS sequence"/>
</dbReference>
<proteinExistence type="predicted"/>
<dbReference type="STRING" id="46506.AA415_01602"/>
<gene>
    <name evidence="2" type="ORF">AA415_01602</name>
    <name evidence="1" type="ORF">F9958_03510</name>
</gene>
<reference evidence="1 4" key="3">
    <citation type="journal article" date="2019" name="Nat. Med.">
        <title>A library of human gut bacterial isolates paired with longitudinal multiomics data enables mechanistic microbiome research.</title>
        <authorList>
            <person name="Poyet M."/>
            <person name="Groussin M."/>
            <person name="Gibbons S.M."/>
            <person name="Avila-Pacheco J."/>
            <person name="Jiang X."/>
            <person name="Kearney S.M."/>
            <person name="Perrotta A.R."/>
            <person name="Berdy B."/>
            <person name="Zhao S."/>
            <person name="Lieberman T.D."/>
            <person name="Swanson P.K."/>
            <person name="Smith M."/>
            <person name="Roesemann S."/>
            <person name="Alexander J.E."/>
            <person name="Rich S.A."/>
            <person name="Livny J."/>
            <person name="Vlamakis H."/>
            <person name="Clish C."/>
            <person name="Bullock K."/>
            <person name="Deik A."/>
            <person name="Scott J."/>
            <person name="Pierce K.A."/>
            <person name="Xavier R.J."/>
            <person name="Alm E.J."/>
        </authorList>
    </citation>
    <scope>NUCLEOTIDE SEQUENCE [LARGE SCALE GENOMIC DNA]</scope>
    <source>
        <strain evidence="1 4">BIOML-A6</strain>
    </source>
</reference>
<sequence length="162" mass="20335">MKKIWLHDKHFYKVTYNDPAFEIIIKFIEKIPPSLDCNYNEVSHDASEYIFLLHKEWLGSFPYIIVYYVLENDYKQNSYELYLNWQYNYLIKWHPRRIRLFDVKPKDEEDEKDYKEELHTYNELRDYMEDANEKYVEEQYETYLLDRQDAEELKEWIKRNKS</sequence>
<dbReference type="RefSeq" id="WP_060385765.1">
    <property type="nucleotide sequence ID" value="NZ_CP081913.1"/>
</dbReference>